<gene>
    <name evidence="4" type="ORF">CAUJ_LOCUS2018</name>
</gene>
<dbReference type="PROSITE" id="PS00383">
    <property type="entry name" value="TYR_PHOSPHATASE_1"/>
    <property type="match status" value="1"/>
</dbReference>
<dbReference type="GO" id="GO:0004725">
    <property type="term" value="F:protein tyrosine phosphatase activity"/>
    <property type="evidence" value="ECO:0007669"/>
    <property type="project" value="InterPro"/>
</dbReference>
<dbReference type="EMBL" id="CAJGYM010000004">
    <property type="protein sequence ID" value="CAD6186099.1"/>
    <property type="molecule type" value="Genomic_DNA"/>
</dbReference>
<evidence type="ECO:0000259" key="2">
    <source>
        <dbReference type="PROSITE" id="PS50055"/>
    </source>
</evidence>
<dbReference type="PANTHER" id="PTHR46163">
    <property type="entry name" value="TYROSINE-PROTEIN PHOSPHATASE-RELATED"/>
    <property type="match status" value="1"/>
</dbReference>
<reference evidence="4" key="1">
    <citation type="submission" date="2020-10" db="EMBL/GenBank/DDBJ databases">
        <authorList>
            <person name="Kikuchi T."/>
        </authorList>
    </citation>
    <scope>NUCLEOTIDE SEQUENCE</scope>
    <source>
        <strain evidence="4">NKZ352</strain>
    </source>
</reference>
<dbReference type="SMART" id="SM00194">
    <property type="entry name" value="PTPc"/>
    <property type="match status" value="1"/>
</dbReference>
<feature type="compositionally biased region" description="Basic residues" evidence="1">
    <location>
        <begin position="10"/>
        <end position="26"/>
    </location>
</feature>
<feature type="compositionally biased region" description="Polar residues" evidence="1">
    <location>
        <begin position="40"/>
        <end position="52"/>
    </location>
</feature>
<evidence type="ECO:0000256" key="1">
    <source>
        <dbReference type="SAM" id="MobiDB-lite"/>
    </source>
</evidence>
<dbReference type="AlphaFoldDB" id="A0A8S1GS57"/>
<dbReference type="SUPFAM" id="SSF52799">
    <property type="entry name" value="(Phosphotyrosine protein) phosphatases II"/>
    <property type="match status" value="1"/>
</dbReference>
<organism evidence="4 5">
    <name type="scientific">Caenorhabditis auriculariae</name>
    <dbReference type="NCBI Taxonomy" id="2777116"/>
    <lineage>
        <taxon>Eukaryota</taxon>
        <taxon>Metazoa</taxon>
        <taxon>Ecdysozoa</taxon>
        <taxon>Nematoda</taxon>
        <taxon>Chromadorea</taxon>
        <taxon>Rhabditida</taxon>
        <taxon>Rhabditina</taxon>
        <taxon>Rhabditomorpha</taxon>
        <taxon>Rhabditoidea</taxon>
        <taxon>Rhabditidae</taxon>
        <taxon>Peloderinae</taxon>
        <taxon>Caenorhabditis</taxon>
    </lineage>
</organism>
<dbReference type="InterPro" id="IPR003595">
    <property type="entry name" value="Tyr_Pase_cat"/>
</dbReference>
<dbReference type="OrthoDB" id="8815311at2759"/>
<dbReference type="InterPro" id="IPR000242">
    <property type="entry name" value="PTP_cat"/>
</dbReference>
<dbReference type="Proteomes" id="UP000835052">
    <property type="component" value="Unassembled WGS sequence"/>
</dbReference>
<dbReference type="SMART" id="SM00404">
    <property type="entry name" value="PTPc_motif"/>
    <property type="match status" value="1"/>
</dbReference>
<dbReference type="PROSITE" id="PS50055">
    <property type="entry name" value="TYR_PHOSPHATASE_PTP"/>
    <property type="match status" value="1"/>
</dbReference>
<comment type="caution">
    <text evidence="4">The sequence shown here is derived from an EMBL/GenBank/DDBJ whole genome shotgun (WGS) entry which is preliminary data.</text>
</comment>
<dbReference type="InterPro" id="IPR000387">
    <property type="entry name" value="Tyr_Pase_dom"/>
</dbReference>
<sequence>MKDRGNGGGNRKKGNNSRKVNQRRKASTSTAVGGAPPTRITHSCESVNSVDEQQSVAAKSERDKPEKPLDNSIFFEFVRRALEKKPIGLRAEFLAMKRSNDFSVMTAFVAANEKGQNRYKDVGCLDNCRVTLGTPWPHDYIHANYVSTPSRPKKFICTQAPMEKTCADFWFMCLSERVEIIMMLCNFIEKGANKCWKYFPEYKETMTFTEGPQKILVKCTRVKNLSWGESKLKESTFYVEGVGKTMKIKHIHWIDWPDRCVPSPDMTVIKILDRYRSKNPIVVHCSAGIGRTGSVVMIEYILEQLESHEKITPSDEILLKIRKQRNNSVQTEHQYLFVHQVILNYLLKKKYLDEHGDRLIREFYEEYKKVVV</sequence>
<dbReference type="PROSITE" id="PS50056">
    <property type="entry name" value="TYR_PHOSPHATASE_2"/>
    <property type="match status" value="1"/>
</dbReference>
<protein>
    <submittedName>
        <fullName evidence="4">Uncharacterized protein</fullName>
    </submittedName>
</protein>
<dbReference type="InterPro" id="IPR052782">
    <property type="entry name" value="Oocyte-zygote_transition_reg"/>
</dbReference>
<keyword evidence="5" id="KW-1185">Reference proteome</keyword>
<dbReference type="PANTHER" id="PTHR46163:SF19">
    <property type="entry name" value="PROTEIN-TYROSINE PHOSPHATASE"/>
    <property type="match status" value="1"/>
</dbReference>
<dbReference type="Gene3D" id="3.90.190.10">
    <property type="entry name" value="Protein tyrosine phosphatase superfamily"/>
    <property type="match status" value="1"/>
</dbReference>
<dbReference type="CDD" id="cd00047">
    <property type="entry name" value="PTPc"/>
    <property type="match status" value="1"/>
</dbReference>
<accession>A0A8S1GS57</accession>
<dbReference type="PRINTS" id="PR00700">
    <property type="entry name" value="PRTYPHPHTASE"/>
</dbReference>
<name>A0A8S1GS57_9PELO</name>
<dbReference type="Pfam" id="PF00102">
    <property type="entry name" value="Y_phosphatase"/>
    <property type="match status" value="1"/>
</dbReference>
<feature type="domain" description="Tyrosine-protein phosphatase" evidence="2">
    <location>
        <begin position="89"/>
        <end position="345"/>
    </location>
</feature>
<dbReference type="InterPro" id="IPR029021">
    <property type="entry name" value="Prot-tyrosine_phosphatase-like"/>
</dbReference>
<evidence type="ECO:0000259" key="3">
    <source>
        <dbReference type="PROSITE" id="PS50056"/>
    </source>
</evidence>
<evidence type="ECO:0000313" key="4">
    <source>
        <dbReference type="EMBL" id="CAD6186099.1"/>
    </source>
</evidence>
<feature type="domain" description="Tyrosine specific protein phosphatases" evidence="3">
    <location>
        <begin position="266"/>
        <end position="336"/>
    </location>
</feature>
<proteinExistence type="predicted"/>
<evidence type="ECO:0000313" key="5">
    <source>
        <dbReference type="Proteomes" id="UP000835052"/>
    </source>
</evidence>
<feature type="region of interest" description="Disordered" evidence="1">
    <location>
        <begin position="1"/>
        <end position="52"/>
    </location>
</feature>
<dbReference type="InterPro" id="IPR016130">
    <property type="entry name" value="Tyr_Pase_AS"/>
</dbReference>